<dbReference type="OrthoDB" id="2423701at2759"/>
<dbReference type="AlphaFoldDB" id="A0A9Q9AK36"/>
<gene>
    <name evidence="2" type="ORF">Slin15195_G007100</name>
</gene>
<evidence type="ECO:0000256" key="1">
    <source>
        <dbReference type="SAM" id="MobiDB-lite"/>
    </source>
</evidence>
<name>A0A9Q9AK36_9PEZI</name>
<feature type="compositionally biased region" description="Basic and acidic residues" evidence="1">
    <location>
        <begin position="1"/>
        <end position="20"/>
    </location>
</feature>
<evidence type="ECO:0000313" key="2">
    <source>
        <dbReference type="EMBL" id="USW47391.1"/>
    </source>
</evidence>
<protein>
    <submittedName>
        <fullName evidence="2">Uncharacterized protein</fullName>
    </submittedName>
</protein>
<keyword evidence="3" id="KW-1185">Reference proteome</keyword>
<reference evidence="2" key="1">
    <citation type="submission" date="2022-06" db="EMBL/GenBank/DDBJ databases">
        <title>Complete genome sequences of two strains of the flax pathogen Septoria linicola.</title>
        <authorList>
            <person name="Lapalu N."/>
            <person name="Simon A."/>
            <person name="Demenou B."/>
            <person name="Paumier D."/>
            <person name="Guillot M.-P."/>
            <person name="Gout L."/>
            <person name="Valade R."/>
        </authorList>
    </citation>
    <scope>NUCLEOTIDE SEQUENCE</scope>
    <source>
        <strain evidence="2">SE15195</strain>
    </source>
</reference>
<proteinExistence type="predicted"/>
<evidence type="ECO:0000313" key="3">
    <source>
        <dbReference type="Proteomes" id="UP001056384"/>
    </source>
</evidence>
<dbReference type="Proteomes" id="UP001056384">
    <property type="component" value="Chromosome 1"/>
</dbReference>
<organism evidence="2 3">
    <name type="scientific">Septoria linicola</name>
    <dbReference type="NCBI Taxonomy" id="215465"/>
    <lineage>
        <taxon>Eukaryota</taxon>
        <taxon>Fungi</taxon>
        <taxon>Dikarya</taxon>
        <taxon>Ascomycota</taxon>
        <taxon>Pezizomycotina</taxon>
        <taxon>Dothideomycetes</taxon>
        <taxon>Dothideomycetidae</taxon>
        <taxon>Mycosphaerellales</taxon>
        <taxon>Mycosphaerellaceae</taxon>
        <taxon>Septoria</taxon>
    </lineage>
</organism>
<feature type="region of interest" description="Disordered" evidence="1">
    <location>
        <begin position="1"/>
        <end position="23"/>
    </location>
</feature>
<dbReference type="EMBL" id="CP099418">
    <property type="protein sequence ID" value="USW47391.1"/>
    <property type="molecule type" value="Genomic_DNA"/>
</dbReference>
<sequence>MPSQQTDDRVVHSPIQDKRLSGINTSEELADKAESQSALEYPTAYDRIHLSNVPDYIGGTFATFLYAIPLVHPGPLSYVTSNCLRNPPRFKSHNHFNHEYIGLWEPQDLQQLFHVRMDAIEDPERPVVVADYAQWRHVPLPNDLPNLMPRKDLKTWLYRLFLKIALPK</sequence>
<accession>A0A9Q9AK36</accession>